<dbReference type="RefSeq" id="WP_133575309.1">
    <property type="nucleotide sequence ID" value="NZ_SNYC01000004.1"/>
</dbReference>
<evidence type="ECO:0000313" key="1">
    <source>
        <dbReference type="EMBL" id="TDQ09206.1"/>
    </source>
</evidence>
<reference evidence="1 2" key="1">
    <citation type="submission" date="2019-03" db="EMBL/GenBank/DDBJ databases">
        <title>Genomic Encyclopedia of Archaeal and Bacterial Type Strains, Phase II (KMG-II): from individual species to whole genera.</title>
        <authorList>
            <person name="Goeker M."/>
        </authorList>
    </citation>
    <scope>NUCLEOTIDE SEQUENCE [LARGE SCALE GENOMIC DNA]</scope>
    <source>
        <strain evidence="1 2">DSM 19035</strain>
    </source>
</reference>
<dbReference type="EMBL" id="SNYC01000004">
    <property type="protein sequence ID" value="TDQ09206.1"/>
    <property type="molecule type" value="Genomic_DNA"/>
</dbReference>
<name>A0A4R6SV57_9SPHI</name>
<dbReference type="OrthoDB" id="1073261at2"/>
<dbReference type="AlphaFoldDB" id="A0A4R6SV57"/>
<organism evidence="1 2">
    <name type="scientific">Pedobacter metabolipauper</name>
    <dbReference type="NCBI Taxonomy" id="425513"/>
    <lineage>
        <taxon>Bacteria</taxon>
        <taxon>Pseudomonadati</taxon>
        <taxon>Bacteroidota</taxon>
        <taxon>Sphingobacteriia</taxon>
        <taxon>Sphingobacteriales</taxon>
        <taxon>Sphingobacteriaceae</taxon>
        <taxon>Pedobacter</taxon>
    </lineage>
</organism>
<keyword evidence="2" id="KW-1185">Reference proteome</keyword>
<sequence length="142" mass="16649">MDDFKISLFENEYKIPFPVYSVLDELSCHKLKDQISGKYNLNVLNIEHDLTLKQSFYKDSNAGEGFQLISVLLAIGISPLSEVFINWYQFKRLDEFELKDLDKYFGDIWFPVADDIDLFDKTLEWILSIRHDGCITFCKCNT</sequence>
<protein>
    <submittedName>
        <fullName evidence="1">Uncharacterized protein</fullName>
    </submittedName>
</protein>
<comment type="caution">
    <text evidence="1">The sequence shown here is derived from an EMBL/GenBank/DDBJ whole genome shotgun (WGS) entry which is preliminary data.</text>
</comment>
<accession>A0A4R6SV57</accession>
<evidence type="ECO:0000313" key="2">
    <source>
        <dbReference type="Proteomes" id="UP000295620"/>
    </source>
</evidence>
<gene>
    <name evidence="1" type="ORF">ATK78_1360</name>
</gene>
<dbReference type="Proteomes" id="UP000295620">
    <property type="component" value="Unassembled WGS sequence"/>
</dbReference>
<proteinExistence type="predicted"/>